<organism evidence="2 3">
    <name type="scientific">Streptococcus infantis X</name>
    <dbReference type="NCBI Taxonomy" id="997830"/>
    <lineage>
        <taxon>Bacteria</taxon>
        <taxon>Bacillati</taxon>
        <taxon>Bacillota</taxon>
        <taxon>Bacilli</taxon>
        <taxon>Lactobacillales</taxon>
        <taxon>Streptococcaceae</taxon>
        <taxon>Streptococcus</taxon>
    </lineage>
</organism>
<name>F9PC42_9STRE</name>
<evidence type="ECO:0000313" key="3">
    <source>
        <dbReference type="Proteomes" id="UP000003399"/>
    </source>
</evidence>
<dbReference type="PATRIC" id="fig|997830.4.peg.887"/>
<dbReference type="eggNOG" id="ENOG5033DF6">
    <property type="taxonomic scope" value="Bacteria"/>
</dbReference>
<sequence>MKKIVSLSTLLVCCLCLAACNTSKSKKEAASETTTVQETTTAQETTTVAESTIKDTQVIGSDAYGYVKVPKSWIHFTEVEGGDDIQYCDGTDINIVTLNTFKPEHLGVSESEYAALDAVQVSTSVYQTKQQSKDFSKVWGSKSKIGGYDAYVVNCIAKNGKYLVIWIFKSDDGKLRYVSLEGTPEVLKDMLPLIEQSWTTKKINR</sequence>
<evidence type="ECO:0000313" key="2">
    <source>
        <dbReference type="EMBL" id="EGV15673.1"/>
    </source>
</evidence>
<dbReference type="EMBL" id="AFUQ01000001">
    <property type="protein sequence ID" value="EGV15673.1"/>
    <property type="molecule type" value="Genomic_DNA"/>
</dbReference>
<reference evidence="2 3" key="1">
    <citation type="submission" date="2011-07" db="EMBL/GenBank/DDBJ databases">
        <authorList>
            <person name="Harkins D.M."/>
            <person name="Madupu R."/>
            <person name="Durkin A.S."/>
            <person name="Torralba M."/>
            <person name="Methe B."/>
            <person name="Sutton G.G."/>
            <person name="Nelson K.E."/>
        </authorList>
    </citation>
    <scope>NUCLEOTIDE SEQUENCE [LARGE SCALE GENOMIC DNA]</scope>
    <source>
        <strain evidence="2 3">X</strain>
    </source>
</reference>
<comment type="caution">
    <text evidence="2">The sequence shown here is derived from an EMBL/GenBank/DDBJ whole genome shotgun (WGS) entry which is preliminary data.</text>
</comment>
<keyword evidence="1" id="KW-0732">Signal</keyword>
<dbReference type="Proteomes" id="UP000003399">
    <property type="component" value="Unassembled WGS sequence"/>
</dbReference>
<proteinExistence type="predicted"/>
<feature type="chain" id="PRO_5038629533" evidence="1">
    <location>
        <begin position="19"/>
        <end position="205"/>
    </location>
</feature>
<accession>F9PC42</accession>
<feature type="signal peptide" evidence="1">
    <location>
        <begin position="1"/>
        <end position="18"/>
    </location>
</feature>
<gene>
    <name evidence="2" type="ORF">HMPREF1124_1416</name>
</gene>
<evidence type="ECO:0000256" key="1">
    <source>
        <dbReference type="SAM" id="SignalP"/>
    </source>
</evidence>
<protein>
    <submittedName>
        <fullName evidence="2">Conserved domain protein</fullName>
    </submittedName>
</protein>
<dbReference type="AlphaFoldDB" id="F9PC42"/>